<comment type="caution">
    <text evidence="2">The sequence shown here is derived from an EMBL/GenBank/DDBJ whole genome shotgun (WGS) entry which is preliminary data.</text>
</comment>
<keyword evidence="1" id="KW-0175">Coiled coil</keyword>
<feature type="coiled-coil region" evidence="1">
    <location>
        <begin position="39"/>
        <end position="85"/>
    </location>
</feature>
<name>A0A4Q1KIN0_9SPHN</name>
<keyword evidence="3" id="KW-1185">Reference proteome</keyword>
<proteinExistence type="predicted"/>
<dbReference type="InterPro" id="IPR038444">
    <property type="entry name" value="DUF465_sf"/>
</dbReference>
<evidence type="ECO:0000313" key="2">
    <source>
        <dbReference type="EMBL" id="RXR29452.1"/>
    </source>
</evidence>
<organism evidence="2 3">
    <name type="scientific">Sphingobium fluviale</name>
    <dbReference type="NCBI Taxonomy" id="2506423"/>
    <lineage>
        <taxon>Bacteria</taxon>
        <taxon>Pseudomonadati</taxon>
        <taxon>Pseudomonadota</taxon>
        <taxon>Alphaproteobacteria</taxon>
        <taxon>Sphingomonadales</taxon>
        <taxon>Sphingomonadaceae</taxon>
        <taxon>Sphingobium</taxon>
    </lineage>
</organism>
<evidence type="ECO:0000256" key="1">
    <source>
        <dbReference type="SAM" id="Coils"/>
    </source>
</evidence>
<reference evidence="3" key="1">
    <citation type="submission" date="2019-01" db="EMBL/GenBank/DDBJ databases">
        <title>Cytophagaceae bacterium strain CAR-16.</title>
        <authorList>
            <person name="Chen W.-M."/>
        </authorList>
    </citation>
    <scope>NUCLEOTIDE SEQUENCE [LARGE SCALE GENOMIC DNA]</scope>
    <source>
        <strain evidence="3">CHR27</strain>
    </source>
</reference>
<dbReference type="InterPro" id="IPR007420">
    <property type="entry name" value="DUF465"/>
</dbReference>
<dbReference type="Pfam" id="PF04325">
    <property type="entry name" value="DUF465"/>
    <property type="match status" value="1"/>
</dbReference>
<gene>
    <name evidence="2" type="ORF">EQG66_05730</name>
</gene>
<sequence>MRPPDSYRLSMLAYNFNLSNHMFWPILVSTRRTTMNRYLARLQREHRRLNRLIDSCRNTARQNEMKTLKRLRLKLKDRIAQLQRQVGPATP</sequence>
<dbReference type="Gene3D" id="6.10.280.50">
    <property type="match status" value="1"/>
</dbReference>
<dbReference type="EMBL" id="SBKP01000004">
    <property type="protein sequence ID" value="RXR29452.1"/>
    <property type="molecule type" value="Genomic_DNA"/>
</dbReference>
<dbReference type="Proteomes" id="UP000290958">
    <property type="component" value="Unassembled WGS sequence"/>
</dbReference>
<protein>
    <submittedName>
        <fullName evidence="2">DUF465 domain-containing protein</fullName>
    </submittedName>
</protein>
<evidence type="ECO:0000313" key="3">
    <source>
        <dbReference type="Proteomes" id="UP000290958"/>
    </source>
</evidence>
<dbReference type="OrthoDB" id="7428985at2"/>
<accession>A0A4Q1KIN0</accession>
<dbReference type="AlphaFoldDB" id="A0A4Q1KIN0"/>